<dbReference type="VEuPathDB" id="GiardiaDB:QR46_2762"/>
<dbReference type="OrthoDB" id="10253207at2759"/>
<proteinExistence type="predicted"/>
<comment type="caution">
    <text evidence="1">The sequence shown here is derived from an EMBL/GenBank/DDBJ whole genome shotgun (WGS) entry which is preliminary data.</text>
</comment>
<name>A0A132NU80_GIAIN</name>
<accession>A0A132NU80</accession>
<reference evidence="1 2" key="1">
    <citation type="journal article" date="2015" name="Mol. Biochem. Parasitol.">
        <title>Identification of polymorphic genes for use in assemblage B genotyping assays through comparative genomics of multiple assemblage B Giardia duodenalis isolates.</title>
        <authorList>
            <person name="Wielinga C."/>
            <person name="Thompson R.C."/>
            <person name="Monis P."/>
            <person name="Ryan U."/>
        </authorList>
    </citation>
    <scope>NUCLEOTIDE SEQUENCE [LARGE SCALE GENOMIC DNA]</scope>
    <source>
        <strain evidence="1 2">BAH15c1</strain>
    </source>
</reference>
<sequence length="800" mass="89573">MSSKPATEVKNLCITLPTTTTLLGDEVQSISDKVVVHETALRFLDSAAVSPTAKNLQSTSSFFRDAMVHSPKSVQSSRRKGDYEIKFVIGAEKDPHKEQLAALSRDQEAEDAKRRKIKRSVHVEQPADKFNVTTTPFFKAYYKIGAQSGVERISADTVSLPPITSKIQVIEKFTEQSATHADSQKSLALCSGKTSTSAPDLKHGRISGILLASAAFQSYNYDTENAEKVADSSSQKIDTLAAYVPSATVNDIREMKRIYTQLDELSDGSGYIYCVGGLSFYEIMIRVVAPKKSRTLQDELYTFKKGVPFNPVRRQIVSLCQKIAFERGVKAREILFDNKVRIYPKSFDDVWPLGVAELMAIIGISGKFSSIEYVNLPVGYGSDCSTKSSAHAAGVGQKSSRRSQTDQITPQRHLALTQQGTRAGESKNLKKEPEFPPMELIYSIQDQLLKHLDSLFLRSVLELIEALKDCGILTNKDPIHAKLLDIYSKHRFNKPPSPVTDPEGNEWVSCHITERVVGGPSFSDIYRYLEGFIMVANWSTLHSGVPLDSDERSMLCTKIISPITAALSLCISRFFLHVYVEPFVSVMTESDIKNHIREATLSKESATVDDLILDLLRREGKALTELEHSKHRNRYYDPFMKRIYARREEAIADSYTKEQIHSIHALVKKLQEVSVLPDIVTEAGARELIEYVSSVMINLDMSTLSTSLFRVLRGKYLTKYKATCTVPSPLALRKHLAYHVHICMLAAKVAALKVVEEIYPLHIHTHVGRVFEYDALSQIDLIMDSTGVFQNSLNRFINNR</sequence>
<evidence type="ECO:0000313" key="2">
    <source>
        <dbReference type="Proteomes" id="UP000070089"/>
    </source>
</evidence>
<dbReference type="EMBL" id="JXTI01000077">
    <property type="protein sequence ID" value="KWX13242.1"/>
    <property type="molecule type" value="Genomic_DNA"/>
</dbReference>
<dbReference type="Proteomes" id="UP000070089">
    <property type="component" value="Unassembled WGS sequence"/>
</dbReference>
<organism evidence="1 2">
    <name type="scientific">Giardia duodenalis assemblage B</name>
    <dbReference type="NCBI Taxonomy" id="1394984"/>
    <lineage>
        <taxon>Eukaryota</taxon>
        <taxon>Metamonada</taxon>
        <taxon>Diplomonadida</taxon>
        <taxon>Hexamitidae</taxon>
        <taxon>Giardiinae</taxon>
        <taxon>Giardia</taxon>
    </lineage>
</organism>
<protein>
    <submittedName>
        <fullName evidence="1">Uncharacterized protein</fullName>
    </submittedName>
</protein>
<dbReference type="AlphaFoldDB" id="A0A132NU80"/>
<evidence type="ECO:0000313" key="1">
    <source>
        <dbReference type="EMBL" id="KWX13242.1"/>
    </source>
</evidence>
<gene>
    <name evidence="1" type="ORF">QR46_2762</name>
</gene>